<gene>
    <name evidence="1" type="ORF">ADK37_30780</name>
</gene>
<dbReference type="AlphaFoldDB" id="A0A0L8L098"/>
<dbReference type="OrthoDB" id="3278418at2"/>
<proteinExistence type="predicted"/>
<protein>
    <submittedName>
        <fullName evidence="1">Uncharacterized protein</fullName>
    </submittedName>
</protein>
<keyword evidence="2" id="KW-1185">Reference proteome</keyword>
<dbReference type="EMBL" id="LGUS01000197">
    <property type="protein sequence ID" value="KOG31479.1"/>
    <property type="molecule type" value="Genomic_DNA"/>
</dbReference>
<organism evidence="1 2">
    <name type="scientific">Streptomyces resistomycificus</name>
    <dbReference type="NCBI Taxonomy" id="67356"/>
    <lineage>
        <taxon>Bacteria</taxon>
        <taxon>Bacillati</taxon>
        <taxon>Actinomycetota</taxon>
        <taxon>Actinomycetes</taxon>
        <taxon>Kitasatosporales</taxon>
        <taxon>Streptomycetaceae</taxon>
        <taxon>Streptomyces</taxon>
        <taxon>Streptomyces aurantiacus group</taxon>
    </lineage>
</organism>
<dbReference type="PATRIC" id="fig|67356.5.peg.6589"/>
<evidence type="ECO:0000313" key="1">
    <source>
        <dbReference type="EMBL" id="KOG31479.1"/>
    </source>
</evidence>
<sequence>MYDDLAPARLPWSAVDPERNAFVWDAEEESQVAALIASMVPPADAGWEARHRFVTEVTALLVGRYGRWSCGWHWAVGEGGGGGVVFSWCCTSDSLGEPAETAARVVASLLEWRDWLEELAERFAQLAPPTGADAEDRSWHLERAATRLVTVVVDRTNTETGWYGLCHTVLTWFLSSTGMGQESARAMVETAIGGRFKSWTEPSQTLINSVGEDLAVVLTGERPYRDR</sequence>
<dbReference type="eggNOG" id="ENOG50344U9">
    <property type="taxonomic scope" value="Bacteria"/>
</dbReference>
<accession>A0A0L8L098</accession>
<dbReference type="Proteomes" id="UP000037251">
    <property type="component" value="Unassembled WGS sequence"/>
</dbReference>
<reference evidence="2" key="1">
    <citation type="submission" date="2015-07" db="EMBL/GenBank/DDBJ databases">
        <authorList>
            <person name="Ju K.-S."/>
            <person name="Doroghazi J.R."/>
            <person name="Metcalf W.W."/>
        </authorList>
    </citation>
    <scope>NUCLEOTIDE SEQUENCE [LARGE SCALE GENOMIC DNA]</scope>
    <source>
        <strain evidence="2">NRRL 2290</strain>
    </source>
</reference>
<evidence type="ECO:0000313" key="2">
    <source>
        <dbReference type="Proteomes" id="UP000037251"/>
    </source>
</evidence>
<name>A0A0L8L098_9ACTN</name>
<comment type="caution">
    <text evidence="1">The sequence shown here is derived from an EMBL/GenBank/DDBJ whole genome shotgun (WGS) entry which is preliminary data.</text>
</comment>